<feature type="region of interest" description="Disordered" evidence="7">
    <location>
        <begin position="236"/>
        <end position="258"/>
    </location>
</feature>
<protein>
    <recommendedName>
        <fullName evidence="12">C2h2 finger domain containing protein</fullName>
    </recommendedName>
</protein>
<dbReference type="PROSITE" id="PS50157">
    <property type="entry name" value="ZINC_FINGER_C2H2_2"/>
    <property type="match status" value="1"/>
</dbReference>
<dbReference type="PANTHER" id="PTHR23215">
    <property type="entry name" value="ZINC FINGER PROTEIN 207"/>
    <property type="match status" value="1"/>
</dbReference>
<dbReference type="InterPro" id="IPR036236">
    <property type="entry name" value="Znf_C2H2_sf"/>
</dbReference>
<dbReference type="PROSITE" id="PS00028">
    <property type="entry name" value="ZINC_FINGER_C2H2_1"/>
    <property type="match status" value="1"/>
</dbReference>
<keyword evidence="2" id="KW-0479">Metal-binding</keyword>
<keyword evidence="5" id="KW-0539">Nucleus</keyword>
<dbReference type="Gene3D" id="3.30.160.60">
    <property type="entry name" value="Classic Zinc Finger"/>
    <property type="match status" value="1"/>
</dbReference>
<dbReference type="SUPFAM" id="SSF57667">
    <property type="entry name" value="beta-beta-alpha zinc fingers"/>
    <property type="match status" value="1"/>
</dbReference>
<evidence type="ECO:0000256" key="7">
    <source>
        <dbReference type="SAM" id="MobiDB-lite"/>
    </source>
</evidence>
<evidence type="ECO:0000256" key="3">
    <source>
        <dbReference type="ARBA" id="ARBA00022771"/>
    </source>
</evidence>
<organism evidence="10 11">
    <name type="scientific">Sporothrix eucalyptigena</name>
    <dbReference type="NCBI Taxonomy" id="1812306"/>
    <lineage>
        <taxon>Eukaryota</taxon>
        <taxon>Fungi</taxon>
        <taxon>Dikarya</taxon>
        <taxon>Ascomycota</taxon>
        <taxon>Pezizomycotina</taxon>
        <taxon>Sordariomycetes</taxon>
        <taxon>Sordariomycetidae</taxon>
        <taxon>Ophiostomatales</taxon>
        <taxon>Ophiostomataceae</taxon>
        <taxon>Sporothrix</taxon>
    </lineage>
</organism>
<evidence type="ECO:0000256" key="4">
    <source>
        <dbReference type="ARBA" id="ARBA00022833"/>
    </source>
</evidence>
<evidence type="ECO:0000259" key="9">
    <source>
        <dbReference type="PROSITE" id="PS50808"/>
    </source>
</evidence>
<dbReference type="EMBL" id="CAWUHD010000136">
    <property type="protein sequence ID" value="CAK7234650.1"/>
    <property type="molecule type" value="Genomic_DNA"/>
</dbReference>
<dbReference type="CDD" id="cd20908">
    <property type="entry name" value="SUF4-like"/>
    <property type="match status" value="1"/>
</dbReference>
<evidence type="ECO:0000256" key="5">
    <source>
        <dbReference type="ARBA" id="ARBA00023242"/>
    </source>
</evidence>
<comment type="subcellular location">
    <subcellularLocation>
        <location evidence="1">Nucleus</location>
    </subcellularLocation>
</comment>
<dbReference type="SMART" id="SM00355">
    <property type="entry name" value="ZnF_C2H2"/>
    <property type="match status" value="2"/>
</dbReference>
<feature type="region of interest" description="Disordered" evidence="7">
    <location>
        <begin position="162"/>
        <end position="190"/>
    </location>
</feature>
<feature type="region of interest" description="Disordered" evidence="7">
    <location>
        <begin position="114"/>
        <end position="136"/>
    </location>
</feature>
<evidence type="ECO:0000256" key="2">
    <source>
        <dbReference type="ARBA" id="ARBA00022723"/>
    </source>
</evidence>
<feature type="compositionally biased region" description="Low complexity" evidence="7">
    <location>
        <begin position="240"/>
        <end position="250"/>
    </location>
</feature>
<dbReference type="InterPro" id="IPR003656">
    <property type="entry name" value="Znf_BED"/>
</dbReference>
<dbReference type="PROSITE" id="PS50808">
    <property type="entry name" value="ZF_BED"/>
    <property type="match status" value="1"/>
</dbReference>
<reference evidence="10 11" key="1">
    <citation type="submission" date="2024-01" db="EMBL/GenBank/DDBJ databases">
        <authorList>
            <person name="Allen C."/>
            <person name="Tagirdzhanova G."/>
        </authorList>
    </citation>
    <scope>NUCLEOTIDE SEQUENCE [LARGE SCALE GENOMIC DNA]</scope>
</reference>
<feature type="domain" description="BED-type" evidence="9">
    <location>
        <begin position="13"/>
        <end position="72"/>
    </location>
</feature>
<comment type="caution">
    <text evidence="10">The sequence shown here is derived from an EMBL/GenBank/DDBJ whole genome shotgun (WGS) entry which is preliminary data.</text>
</comment>
<evidence type="ECO:0000256" key="6">
    <source>
        <dbReference type="PROSITE-ProRule" id="PRU00042"/>
    </source>
</evidence>
<proteinExistence type="predicted"/>
<gene>
    <name evidence="10" type="ORF">SEUCBS140593_009015</name>
</gene>
<evidence type="ECO:0000256" key="1">
    <source>
        <dbReference type="ARBA" id="ARBA00004123"/>
    </source>
</evidence>
<sequence length="284" mass="30754">MGKKRRNYPSLEELMDRAWCYYCERDFEDLKLLISHQKAKHFKCERCGRRLNTAGGLSVHMNQVHKETLSQVENALEGREGLDVEIFGMEGIPEEALLQHNQQIVEDYHKNRADRQAATGNPPPGQRGSERGPLKKIKMETAEELKARLAIYRSQAGARKAAAEAAKNKGTDQPVSGPGGLPQRPGGAPPVGAPVFGGASTLDDLVSGAANSAATTAAANDDIDRVIRMAEAGIRPGEAPPTAAAAPSTEKASKKEKATRMVYQDGDYSLEEKMAQMARYAVAV</sequence>
<accession>A0ABP0CUK6</accession>
<dbReference type="InterPro" id="IPR013087">
    <property type="entry name" value="Znf_C2H2_type"/>
</dbReference>
<dbReference type="Pfam" id="PF00096">
    <property type="entry name" value="zf-C2H2"/>
    <property type="match status" value="1"/>
</dbReference>
<keyword evidence="11" id="KW-1185">Reference proteome</keyword>
<evidence type="ECO:0000313" key="11">
    <source>
        <dbReference type="Proteomes" id="UP001642482"/>
    </source>
</evidence>
<evidence type="ECO:0008006" key="12">
    <source>
        <dbReference type="Google" id="ProtNLM"/>
    </source>
</evidence>
<name>A0ABP0CUK6_9PEZI</name>
<keyword evidence="4" id="KW-0862">Zinc</keyword>
<dbReference type="PANTHER" id="PTHR23215:SF0">
    <property type="entry name" value="BUB3-INTERACTING AND GLEBS MOTIF-CONTAINING PROTEIN ZNF207"/>
    <property type="match status" value="1"/>
</dbReference>
<evidence type="ECO:0000313" key="10">
    <source>
        <dbReference type="EMBL" id="CAK7234650.1"/>
    </source>
</evidence>
<keyword evidence="3 6" id="KW-0863">Zinc-finger</keyword>
<dbReference type="Proteomes" id="UP001642482">
    <property type="component" value="Unassembled WGS sequence"/>
</dbReference>
<feature type="domain" description="C2H2-type" evidence="8">
    <location>
        <begin position="42"/>
        <end position="65"/>
    </location>
</feature>
<evidence type="ECO:0000259" key="8">
    <source>
        <dbReference type="PROSITE" id="PS50157"/>
    </source>
</evidence>